<feature type="transmembrane region" description="Helical" evidence="1">
    <location>
        <begin position="58"/>
        <end position="78"/>
    </location>
</feature>
<keyword evidence="3" id="KW-1185">Reference proteome</keyword>
<reference evidence="2 3" key="1">
    <citation type="journal article" date="2008" name="J. Bacteriol.">
        <title>Insights into plant cell wall degradation from the genome sequence of the soil bacterium Cellvibrio japonicus.</title>
        <authorList>
            <person name="Deboy R.T."/>
            <person name="Mongodin E.F."/>
            <person name="Fouts D.E."/>
            <person name="Tailford L.E."/>
            <person name="Khouri H."/>
            <person name="Emerson J.B."/>
            <person name="Mohamoud Y."/>
            <person name="Watkins K."/>
            <person name="Henrissat B."/>
            <person name="Gilbert H.J."/>
            <person name="Nelson K.E."/>
        </authorList>
    </citation>
    <scope>NUCLEOTIDE SEQUENCE [LARGE SCALE GENOMIC DNA]</scope>
    <source>
        <strain evidence="2 3">Ueda107</strain>
    </source>
</reference>
<dbReference type="eggNOG" id="ENOG5033ADG">
    <property type="taxonomic scope" value="Bacteria"/>
</dbReference>
<feature type="transmembrane region" description="Helical" evidence="1">
    <location>
        <begin position="20"/>
        <end position="38"/>
    </location>
</feature>
<evidence type="ECO:0008006" key="4">
    <source>
        <dbReference type="Google" id="ProtNLM"/>
    </source>
</evidence>
<keyword evidence="1" id="KW-0472">Membrane</keyword>
<dbReference type="AlphaFoldDB" id="B3PKW2"/>
<evidence type="ECO:0000313" key="3">
    <source>
        <dbReference type="Proteomes" id="UP000001036"/>
    </source>
</evidence>
<dbReference type="HOGENOM" id="CLU_162755_3_0_6"/>
<protein>
    <recommendedName>
        <fullName evidence="4">DUF2909 domain-containing protein</fullName>
    </recommendedName>
</protein>
<dbReference type="STRING" id="498211.CJA_0869"/>
<name>B3PKW2_CELJU</name>
<evidence type="ECO:0000313" key="2">
    <source>
        <dbReference type="EMBL" id="ACE84609.1"/>
    </source>
</evidence>
<dbReference type="EMBL" id="CP000934">
    <property type="protein sequence ID" value="ACE84609.1"/>
    <property type="molecule type" value="Genomic_DNA"/>
</dbReference>
<evidence type="ECO:0000256" key="1">
    <source>
        <dbReference type="SAM" id="Phobius"/>
    </source>
</evidence>
<dbReference type="Pfam" id="PF11137">
    <property type="entry name" value="DUF2909"/>
    <property type="match status" value="1"/>
</dbReference>
<accession>B3PKW2</accession>
<gene>
    <name evidence="2" type="ordered locus">CJA_0869</name>
</gene>
<organism evidence="2 3">
    <name type="scientific">Cellvibrio japonicus (strain Ueda107)</name>
    <name type="common">Pseudomonas fluorescens subsp. cellulosa</name>
    <dbReference type="NCBI Taxonomy" id="498211"/>
    <lineage>
        <taxon>Bacteria</taxon>
        <taxon>Pseudomonadati</taxon>
        <taxon>Pseudomonadota</taxon>
        <taxon>Gammaproteobacteria</taxon>
        <taxon>Cellvibrionales</taxon>
        <taxon>Cellvibrionaceae</taxon>
        <taxon>Cellvibrio</taxon>
    </lineage>
</organism>
<keyword evidence="1" id="KW-1133">Transmembrane helix</keyword>
<proteinExistence type="predicted"/>
<dbReference type="InterPro" id="IPR021313">
    <property type="entry name" value="DUF2909"/>
</dbReference>
<dbReference type="Proteomes" id="UP000001036">
    <property type="component" value="Chromosome"/>
</dbReference>
<keyword evidence="1" id="KW-0812">Transmembrane</keyword>
<sequence length="84" mass="9537">MKAIIVINQSPDPVTMLLKIIFICLLLLVIVNLFQALYIMLKNDEQAPKMSKFLGRRLFFSALVLALLIVLMMTGIITPNSRPY</sequence>
<dbReference type="KEGG" id="cja:CJA_0869"/>